<reference evidence="1" key="1">
    <citation type="submission" date="2020-01" db="EMBL/GenBank/DDBJ databases">
        <authorList>
            <person name="Mishra B."/>
        </authorList>
    </citation>
    <scope>NUCLEOTIDE SEQUENCE [LARGE SCALE GENOMIC DNA]</scope>
</reference>
<name>A0A6D2IYW0_9BRAS</name>
<gene>
    <name evidence="1" type="ORF">MERR_LOCUS21071</name>
</gene>
<evidence type="ECO:0000313" key="2">
    <source>
        <dbReference type="Proteomes" id="UP000467841"/>
    </source>
</evidence>
<organism evidence="1 2">
    <name type="scientific">Microthlaspi erraticum</name>
    <dbReference type="NCBI Taxonomy" id="1685480"/>
    <lineage>
        <taxon>Eukaryota</taxon>
        <taxon>Viridiplantae</taxon>
        <taxon>Streptophyta</taxon>
        <taxon>Embryophyta</taxon>
        <taxon>Tracheophyta</taxon>
        <taxon>Spermatophyta</taxon>
        <taxon>Magnoliopsida</taxon>
        <taxon>eudicotyledons</taxon>
        <taxon>Gunneridae</taxon>
        <taxon>Pentapetalae</taxon>
        <taxon>rosids</taxon>
        <taxon>malvids</taxon>
        <taxon>Brassicales</taxon>
        <taxon>Brassicaceae</taxon>
        <taxon>Coluteocarpeae</taxon>
        <taxon>Microthlaspi</taxon>
    </lineage>
</organism>
<dbReference type="Proteomes" id="UP000467841">
    <property type="component" value="Unassembled WGS sequence"/>
</dbReference>
<proteinExistence type="predicted"/>
<protein>
    <submittedName>
        <fullName evidence="1">Uncharacterized protein</fullName>
    </submittedName>
</protein>
<dbReference type="AlphaFoldDB" id="A0A6D2IYW0"/>
<dbReference type="OrthoDB" id="420884at2759"/>
<keyword evidence="2" id="KW-1185">Reference proteome</keyword>
<accession>A0A6D2IYW0</accession>
<comment type="caution">
    <text evidence="1">The sequence shown here is derived from an EMBL/GenBank/DDBJ whole genome shotgun (WGS) entry which is preliminary data.</text>
</comment>
<evidence type="ECO:0000313" key="1">
    <source>
        <dbReference type="EMBL" id="CAA7033836.1"/>
    </source>
</evidence>
<sequence length="187" mass="21504">MGTVDRFLHLPCPRSFDGISIIDHSQNPNWNLKLVSESVETNLNVCSKSGRGFVRRVFEDEIESEEEQDRSQIYTSGKRFAGDDDLSLVINDKKTQIEEEIRKQISVVENEILHETETFRSAIAKVGNYREARIQVEAKLDLQYQRLVQERARQEIARADALLQATIRSEEGDIKLAEERVAIRAEE</sequence>
<dbReference type="EMBL" id="CACVBM020001139">
    <property type="protein sequence ID" value="CAA7033836.1"/>
    <property type="molecule type" value="Genomic_DNA"/>
</dbReference>